<keyword evidence="10" id="KW-1185">Reference proteome</keyword>
<evidence type="ECO:0000256" key="6">
    <source>
        <dbReference type="ARBA" id="ARBA00023136"/>
    </source>
</evidence>
<dbReference type="InterPro" id="IPR000620">
    <property type="entry name" value="EamA_dom"/>
</dbReference>
<evidence type="ECO:0000256" key="4">
    <source>
        <dbReference type="ARBA" id="ARBA00022692"/>
    </source>
</evidence>
<keyword evidence="3" id="KW-1003">Cell membrane</keyword>
<feature type="transmembrane region" description="Helical" evidence="7">
    <location>
        <begin position="255"/>
        <end position="272"/>
    </location>
</feature>
<organism evidence="9 10">
    <name type="scientific">Sutcliffiella cohnii</name>
    <dbReference type="NCBI Taxonomy" id="33932"/>
    <lineage>
        <taxon>Bacteria</taxon>
        <taxon>Bacillati</taxon>
        <taxon>Bacillota</taxon>
        <taxon>Bacilli</taxon>
        <taxon>Bacillales</taxon>
        <taxon>Bacillaceae</taxon>
        <taxon>Sutcliffiella</taxon>
    </lineage>
</organism>
<comment type="similarity">
    <text evidence="2">Belongs to the EamA transporter family.</text>
</comment>
<keyword evidence="6 7" id="KW-0472">Membrane</keyword>
<feature type="transmembrane region" description="Helical" evidence="7">
    <location>
        <begin position="42"/>
        <end position="59"/>
    </location>
</feature>
<dbReference type="EMBL" id="CP018866">
    <property type="protein sequence ID" value="AST92351.1"/>
    <property type="molecule type" value="Genomic_DNA"/>
</dbReference>
<feature type="transmembrane region" description="Helical" evidence="7">
    <location>
        <begin position="133"/>
        <end position="150"/>
    </location>
</feature>
<keyword evidence="4 7" id="KW-0812">Transmembrane</keyword>
<name>A0A223KS76_9BACI</name>
<evidence type="ECO:0000256" key="7">
    <source>
        <dbReference type="SAM" id="Phobius"/>
    </source>
</evidence>
<dbReference type="GO" id="GO:0005886">
    <property type="term" value="C:plasma membrane"/>
    <property type="evidence" value="ECO:0007669"/>
    <property type="project" value="UniProtKB-SubCell"/>
</dbReference>
<feature type="transmembrane region" description="Helical" evidence="7">
    <location>
        <begin position="156"/>
        <end position="174"/>
    </location>
</feature>
<feature type="transmembrane region" description="Helical" evidence="7">
    <location>
        <begin position="194"/>
        <end position="212"/>
    </location>
</feature>
<feature type="transmembrane region" description="Helical" evidence="7">
    <location>
        <begin position="278"/>
        <end position="297"/>
    </location>
</feature>
<proteinExistence type="inferred from homology"/>
<reference evidence="9 10" key="1">
    <citation type="submission" date="2016-12" db="EMBL/GenBank/DDBJ databases">
        <title>The whole genome sequencing and assembly of Bacillus cohnii DSM 6307T strain.</title>
        <authorList>
            <person name="Lee Y.-J."/>
            <person name="Yi H."/>
            <person name="Bahn Y.-S."/>
            <person name="Kim J.F."/>
            <person name="Lee D.-W."/>
        </authorList>
    </citation>
    <scope>NUCLEOTIDE SEQUENCE [LARGE SCALE GENOMIC DNA]</scope>
    <source>
        <strain evidence="9 10">DSM 6307</strain>
    </source>
</reference>
<protein>
    <recommendedName>
        <fullName evidence="8">EamA domain-containing protein</fullName>
    </recommendedName>
</protein>
<dbReference type="Pfam" id="PF00892">
    <property type="entry name" value="EamA"/>
    <property type="match status" value="2"/>
</dbReference>
<evidence type="ECO:0000259" key="8">
    <source>
        <dbReference type="Pfam" id="PF00892"/>
    </source>
</evidence>
<feature type="domain" description="EamA" evidence="8">
    <location>
        <begin position="7"/>
        <end position="147"/>
    </location>
</feature>
<dbReference type="Proteomes" id="UP000215224">
    <property type="component" value="Chromosome"/>
</dbReference>
<keyword evidence="5 7" id="KW-1133">Transmembrane helix</keyword>
<evidence type="ECO:0000256" key="5">
    <source>
        <dbReference type="ARBA" id="ARBA00022989"/>
    </source>
</evidence>
<feature type="transmembrane region" description="Helical" evidence="7">
    <location>
        <begin position="79"/>
        <end position="101"/>
    </location>
</feature>
<sequence length="305" mass="34897">MKKNKFFAILIAVFVTLLWASSYILNKIVFNESVIGPLTLSGLRYLIASISIATAIFMWRSFRHERERTDRIQLNWLQYMLLGFFGFFLAQGMQYVGQFFITPTQTSLILCLGNILIVLFIDVFWLKEIKNRAVYYFAFGVAISVLVYYYPWNLSLADIIGVLFVLLSSVGYAIHLSYSRHVIANKQMRVEDVVVKPMLIGAFLLLVIGFSMEPFPTLKLKSYFIILWLGVINGGVAFYLWGLTQKFLKAYESSMINNLILIEVALMDIWILHSSISITQAIAICFTAIFIILIQFVRTKAEGAH</sequence>
<evidence type="ECO:0000256" key="2">
    <source>
        <dbReference type="ARBA" id="ARBA00007362"/>
    </source>
</evidence>
<dbReference type="InterPro" id="IPR051258">
    <property type="entry name" value="Diverse_Substrate_Transporter"/>
</dbReference>
<dbReference type="PANTHER" id="PTHR42920">
    <property type="entry name" value="OS03G0707200 PROTEIN-RELATED"/>
    <property type="match status" value="1"/>
</dbReference>
<dbReference type="RefSeq" id="WP_066414499.1">
    <property type="nucleotide sequence ID" value="NZ_CP018866.1"/>
</dbReference>
<dbReference type="KEGG" id="bcoh:BC6307_14155"/>
<dbReference type="AlphaFoldDB" id="A0A223KS76"/>
<feature type="transmembrane region" description="Helical" evidence="7">
    <location>
        <begin position="224"/>
        <end position="243"/>
    </location>
</feature>
<accession>A0A223KS76</accession>
<dbReference type="SUPFAM" id="SSF103481">
    <property type="entry name" value="Multidrug resistance efflux transporter EmrE"/>
    <property type="match status" value="1"/>
</dbReference>
<feature type="transmembrane region" description="Helical" evidence="7">
    <location>
        <begin position="107"/>
        <end position="126"/>
    </location>
</feature>
<evidence type="ECO:0000256" key="3">
    <source>
        <dbReference type="ARBA" id="ARBA00022475"/>
    </source>
</evidence>
<gene>
    <name evidence="9" type="ORF">BC6307_14155</name>
</gene>
<evidence type="ECO:0000313" key="10">
    <source>
        <dbReference type="Proteomes" id="UP000215224"/>
    </source>
</evidence>
<dbReference type="InterPro" id="IPR037185">
    <property type="entry name" value="EmrE-like"/>
</dbReference>
<feature type="domain" description="EamA" evidence="8">
    <location>
        <begin position="160"/>
        <end position="294"/>
    </location>
</feature>
<evidence type="ECO:0000256" key="1">
    <source>
        <dbReference type="ARBA" id="ARBA00004651"/>
    </source>
</evidence>
<comment type="subcellular location">
    <subcellularLocation>
        <location evidence="1">Cell membrane</location>
        <topology evidence="1">Multi-pass membrane protein</topology>
    </subcellularLocation>
</comment>
<evidence type="ECO:0000313" key="9">
    <source>
        <dbReference type="EMBL" id="AST92351.1"/>
    </source>
</evidence>
<dbReference type="PANTHER" id="PTHR42920:SF5">
    <property type="entry name" value="EAMA DOMAIN-CONTAINING PROTEIN"/>
    <property type="match status" value="1"/>
</dbReference>